<reference evidence="1" key="1">
    <citation type="submission" date="2021-10" db="EMBL/GenBank/DDBJ databases">
        <title>Melipona bicolor Genome sequencing and assembly.</title>
        <authorList>
            <person name="Araujo N.S."/>
            <person name="Arias M.C."/>
        </authorList>
    </citation>
    <scope>NUCLEOTIDE SEQUENCE</scope>
    <source>
        <strain evidence="1">USP_2M_L1-L4_2017</strain>
        <tissue evidence="1">Whole body</tissue>
    </source>
</reference>
<proteinExistence type="predicted"/>
<gene>
    <name evidence="1" type="ORF">K0M31_001957</name>
</gene>
<evidence type="ECO:0000313" key="2">
    <source>
        <dbReference type="Proteomes" id="UP001177670"/>
    </source>
</evidence>
<dbReference type="Proteomes" id="UP001177670">
    <property type="component" value="Unassembled WGS sequence"/>
</dbReference>
<name>A0AA40KYQ1_9HYME</name>
<accession>A0AA40KYQ1</accession>
<sequence length="92" mass="10025">MGRWGDGTNMRDSFLRRTKDDGVRNDDELLCHRGRRATKGGVPNGSAMRRTRGCWYGIEGVREARAAAMMVTTITIVGEVGGGKGRARGGDR</sequence>
<dbReference type="EMBL" id="JAHYIQ010000001">
    <property type="protein sequence ID" value="KAK1137447.1"/>
    <property type="molecule type" value="Genomic_DNA"/>
</dbReference>
<comment type="caution">
    <text evidence="1">The sequence shown here is derived from an EMBL/GenBank/DDBJ whole genome shotgun (WGS) entry which is preliminary data.</text>
</comment>
<organism evidence="1 2">
    <name type="scientific">Melipona bicolor</name>
    <dbReference type="NCBI Taxonomy" id="60889"/>
    <lineage>
        <taxon>Eukaryota</taxon>
        <taxon>Metazoa</taxon>
        <taxon>Ecdysozoa</taxon>
        <taxon>Arthropoda</taxon>
        <taxon>Hexapoda</taxon>
        <taxon>Insecta</taxon>
        <taxon>Pterygota</taxon>
        <taxon>Neoptera</taxon>
        <taxon>Endopterygota</taxon>
        <taxon>Hymenoptera</taxon>
        <taxon>Apocrita</taxon>
        <taxon>Aculeata</taxon>
        <taxon>Apoidea</taxon>
        <taxon>Anthophila</taxon>
        <taxon>Apidae</taxon>
        <taxon>Melipona</taxon>
    </lineage>
</organism>
<evidence type="ECO:0000313" key="1">
    <source>
        <dbReference type="EMBL" id="KAK1137447.1"/>
    </source>
</evidence>
<protein>
    <submittedName>
        <fullName evidence="1">Uncharacterized protein</fullName>
    </submittedName>
</protein>
<keyword evidence="2" id="KW-1185">Reference proteome</keyword>
<dbReference type="AlphaFoldDB" id="A0AA40KYQ1"/>